<evidence type="ECO:0000256" key="1">
    <source>
        <dbReference type="ARBA" id="ARBA00022441"/>
    </source>
</evidence>
<dbReference type="PANTHER" id="PTHR46344:SF26">
    <property type="entry name" value="F-BOX DOMAIN-CONTAINING PROTEIN"/>
    <property type="match status" value="1"/>
</dbReference>
<dbReference type="InterPro" id="IPR036047">
    <property type="entry name" value="F-box-like_dom_sf"/>
</dbReference>
<dbReference type="AlphaFoldDB" id="A0AAV7EQ59"/>
<keyword evidence="5" id="KW-1185">Reference proteome</keyword>
<dbReference type="Proteomes" id="UP000825729">
    <property type="component" value="Unassembled WGS sequence"/>
</dbReference>
<sequence>MWRRRGHQVRLLELETPAEEELLVAPHQSNARCNHEEFEHLKEHISNLEAELANFRSTVDDRFKEMEARFVSALTMHPHSSNVNVEIHGHGDREDHSWGNSGGIGVPEDVNVDVADKCHEGWETNTLGSKLINLEISSFITLRLILPLTAGPTRVVIANSAMSWEATTQTNIVKELYASSSKGVTLGRTGKEVGDDSGLSVYCYLAVKYIEVNMNWLYGFGKVMEIPQSDFIPGPLINGLPDDLALLCLARVPRRYHHNLKCVSKRWKELVHSIEWCDLVCETLSDNLYAVGDPNLTFGRLPLTFIFFPMWRLP</sequence>
<comment type="caution">
    <text evidence="4">The sequence shown here is derived from an EMBL/GenBank/DDBJ whole genome shotgun (WGS) entry which is preliminary data.</text>
</comment>
<keyword evidence="1" id="KW-0880">Kelch repeat</keyword>
<organism evidence="4 5">
    <name type="scientific">Aristolochia fimbriata</name>
    <name type="common">White veined hardy Dutchman's pipe vine</name>
    <dbReference type="NCBI Taxonomy" id="158543"/>
    <lineage>
        <taxon>Eukaryota</taxon>
        <taxon>Viridiplantae</taxon>
        <taxon>Streptophyta</taxon>
        <taxon>Embryophyta</taxon>
        <taxon>Tracheophyta</taxon>
        <taxon>Spermatophyta</taxon>
        <taxon>Magnoliopsida</taxon>
        <taxon>Magnoliidae</taxon>
        <taxon>Piperales</taxon>
        <taxon>Aristolochiaceae</taxon>
        <taxon>Aristolochia</taxon>
    </lineage>
</organism>
<evidence type="ECO:0000313" key="5">
    <source>
        <dbReference type="Proteomes" id="UP000825729"/>
    </source>
</evidence>
<evidence type="ECO:0000259" key="3">
    <source>
        <dbReference type="SMART" id="SM00256"/>
    </source>
</evidence>
<dbReference type="Pfam" id="PF00646">
    <property type="entry name" value="F-box"/>
    <property type="match status" value="1"/>
</dbReference>
<dbReference type="SMART" id="SM00256">
    <property type="entry name" value="FBOX"/>
    <property type="match status" value="1"/>
</dbReference>
<dbReference type="EMBL" id="JAINDJ010000004">
    <property type="protein sequence ID" value="KAG9450983.1"/>
    <property type="molecule type" value="Genomic_DNA"/>
</dbReference>
<name>A0AAV7EQ59_ARIFI</name>
<feature type="domain" description="F-box" evidence="3">
    <location>
        <begin position="240"/>
        <end position="279"/>
    </location>
</feature>
<dbReference type="PANTHER" id="PTHR46344">
    <property type="entry name" value="OS02G0202900 PROTEIN"/>
    <property type="match status" value="1"/>
</dbReference>
<evidence type="ECO:0000256" key="2">
    <source>
        <dbReference type="ARBA" id="ARBA00022737"/>
    </source>
</evidence>
<accession>A0AAV7EQ59</accession>
<gene>
    <name evidence="4" type="ORF">H6P81_010948</name>
</gene>
<keyword evidence="2" id="KW-0677">Repeat</keyword>
<protein>
    <recommendedName>
        <fullName evidence="3">F-box domain-containing protein</fullName>
    </recommendedName>
</protein>
<dbReference type="SUPFAM" id="SSF81383">
    <property type="entry name" value="F-box domain"/>
    <property type="match status" value="1"/>
</dbReference>
<dbReference type="CDD" id="cd22152">
    <property type="entry name" value="F-box_AtAFR-like"/>
    <property type="match status" value="1"/>
</dbReference>
<dbReference type="InterPro" id="IPR001810">
    <property type="entry name" value="F-box_dom"/>
</dbReference>
<proteinExistence type="predicted"/>
<reference evidence="4 5" key="1">
    <citation type="submission" date="2021-07" db="EMBL/GenBank/DDBJ databases">
        <title>The Aristolochia fimbriata genome: insights into angiosperm evolution, floral development and chemical biosynthesis.</title>
        <authorList>
            <person name="Jiao Y."/>
        </authorList>
    </citation>
    <scope>NUCLEOTIDE SEQUENCE [LARGE SCALE GENOMIC DNA]</scope>
    <source>
        <strain evidence="4">IBCAS-2021</strain>
        <tissue evidence="4">Leaf</tissue>
    </source>
</reference>
<evidence type="ECO:0000313" key="4">
    <source>
        <dbReference type="EMBL" id="KAG9450983.1"/>
    </source>
</evidence>